<feature type="domain" description="ABC transporter" evidence="8">
    <location>
        <begin position="1329"/>
        <end position="1556"/>
    </location>
</feature>
<comment type="caution">
    <text evidence="9">The sequence shown here is derived from an EMBL/GenBank/DDBJ whole genome shotgun (WGS) entry which is preliminary data.</text>
</comment>
<keyword evidence="3" id="KW-0547">Nucleotide-binding</keyword>
<proteinExistence type="predicted"/>
<gene>
    <name evidence="9" type="ORF">HNY73_019561</name>
</gene>
<dbReference type="Gene3D" id="3.40.50.300">
    <property type="entry name" value="P-loop containing nucleotide triphosphate hydrolases"/>
    <property type="match status" value="2"/>
</dbReference>
<dbReference type="InterPro" id="IPR026082">
    <property type="entry name" value="ABCA"/>
</dbReference>
<reference evidence="9" key="2">
    <citation type="submission" date="2020-06" db="EMBL/GenBank/DDBJ databases">
        <authorList>
            <person name="Sheffer M."/>
        </authorList>
    </citation>
    <scope>NUCLEOTIDE SEQUENCE</scope>
</reference>
<feature type="transmembrane region" description="Helical" evidence="7">
    <location>
        <begin position="1092"/>
        <end position="1115"/>
    </location>
</feature>
<dbReference type="GO" id="GO:0005319">
    <property type="term" value="F:lipid transporter activity"/>
    <property type="evidence" value="ECO:0007669"/>
    <property type="project" value="TreeGrafter"/>
</dbReference>
<dbReference type="GO" id="GO:0005524">
    <property type="term" value="F:ATP binding"/>
    <property type="evidence" value="ECO:0007669"/>
    <property type="project" value="UniProtKB-KW"/>
</dbReference>
<dbReference type="PANTHER" id="PTHR19229">
    <property type="entry name" value="ATP-BINDING CASSETTE TRANSPORTER SUBFAMILY A ABCA"/>
    <property type="match status" value="1"/>
</dbReference>
<dbReference type="PROSITE" id="PS50893">
    <property type="entry name" value="ABC_TRANSPORTER_2"/>
    <property type="match status" value="2"/>
</dbReference>
<comment type="subcellular location">
    <subcellularLocation>
        <location evidence="1">Membrane</location>
        <topology evidence="1">Multi-pass membrane protein</topology>
    </subcellularLocation>
</comment>
<evidence type="ECO:0000256" key="3">
    <source>
        <dbReference type="ARBA" id="ARBA00022741"/>
    </source>
</evidence>
<dbReference type="PROSITE" id="PS00211">
    <property type="entry name" value="ABC_TRANSPORTER_1"/>
    <property type="match status" value="1"/>
</dbReference>
<feature type="transmembrane region" description="Helical" evidence="7">
    <location>
        <begin position="836"/>
        <end position="857"/>
    </location>
</feature>
<feature type="transmembrane region" description="Helical" evidence="7">
    <location>
        <begin position="209"/>
        <end position="227"/>
    </location>
</feature>
<evidence type="ECO:0000256" key="4">
    <source>
        <dbReference type="ARBA" id="ARBA00022840"/>
    </source>
</evidence>
<feature type="transmembrane region" description="Helical" evidence="7">
    <location>
        <begin position="1244"/>
        <end position="1261"/>
    </location>
</feature>
<feature type="transmembrane region" description="Helical" evidence="7">
    <location>
        <begin position="1012"/>
        <end position="1030"/>
    </location>
</feature>
<evidence type="ECO:0000256" key="5">
    <source>
        <dbReference type="ARBA" id="ARBA00022989"/>
    </source>
</evidence>
<feature type="transmembrane region" description="Helical" evidence="7">
    <location>
        <begin position="972"/>
        <end position="992"/>
    </location>
</feature>
<sequence>MAPGKVPAINAFQQFLALLYKELLLRKCHYIATSFEIIFPILIISIPCIMYQEPEKSEREKFKWVNFTTFNPVEAKKLYGGVSTDDLEFVYAPTNAVADQFMVDSLLSFFGSEYRYYHKIPKNLNSEEELTNGEFKTRQKYELDGPVTYTEYRYSFFTRWQAAVGETFIRKKSTEYRSAVDYKLFLQLFPYPEHKDAFFGLHFLFQHELFLHIGFMFFVVAVVKRIIDEKNDGSKELMETMGMTKSTFWTSTFVNNFIVGFILTLVITTLYKTTAKGTSFYLQTDFILLFIIILLFIANLILFCMTFSIFFNRVAYAVCALMIVYLLSFQLLMWEIYSDTFEGYFASSLFHKLMICVYPSGALITSFVIINIFEGGNEGIQWRNLTEYPSIPDINMLMVIIMMAFSCFFYIVAIWYFDTVWPWQPRVHKPFYFFLTKSYWFGQNTNVPTEIELVRSEKADNFEEESSSSVKTVVIKDLSKVIQQGNSSKTVLHDISIKCNQGQITVLLGHSEAGKTSIINILSGKELPTAGIAAINGFDVSTNTTRQFLGFCPQHNVLYDGISVEQHLKIFAAMKGTSLKGLTYEAEQTLDILKLTNKKTERVSNLSYTDKRKLCLAIAIVADSKVLLLDEPTYGMNNESKRQVWDALQAVKHNRTVIVATQSFEEADILGDRIAVLADGEIHSCGTSAFIKQKLGAGYHLHVLKDVNFDLQGLKSIIRKHISTVTCENDSQREISFNLGASNEFGDMLGEIDSHKNDLGLISYSISSSTIRDVSLTVSNMSGTIQNLPPGGAIEITSTDTEDATRDSFHPTLHASVHNQFRALLLKHFHLCKRRWKFHLIQLTIPFIMMLMCFYCMNDLHKTPNPPLELDISSVYGSTDGFYYYEDPSLSNIAETFKNVLESKKVGTEKVTEPTHYVLNYGKKSFAKYLKRLIVGGTFDRLQSGALNLTAWYNAGAVHALPMSLLLMQTTLLRHIASTGSISLTLVPIISLRERYSSLSDVGLTSSGWATFYVPLVCTFLSLSFILMHVHERATKAKLLQLMSGIPTAMYWIAIFLWDYFIYFVICLIMIMPPAFFFPSVFFGAHWNAIGSFLLLLFLYGWASLPLGYIVTIFLKRENRGIAIFIGICAFFGVVMQTLLQNIIFLLLREGKDVYGVPDSYWFFRLFPTYSISMGVMQNFQIAFNNVACDLFTKEDLTQCKSSSIDSVLNRCCKDACYTHDCHTTMKHLSWISNKSPYANGPEALYLGVEGFIFFVILFLLETRTATRFLNIIEFHLQTTWNRIVRVIFRRAARQVVLSGGIEDSLVIQEEERIRNLTATQQGSGSQALVVLELTKKLGTSFAANRLTFGVNAEECFGILGDIEAGKTSIFRILTGDDLPSEGNAFIQSYALKGNFRKFQSHIGYCPEMNPLMDDLTGRETLLLYGQLRGLFGFELHNRVKELIQSIGLINCADVPTQFYSGGDKRKLSVATALIGSPPLILLDEPSLGANPESRRQIWKVLTREKKRTGATVLFATQNLEEAKGFLYLSGHYMFNGFRFSRCLGQTESSKNLKVAKDIL</sequence>
<dbReference type="SMART" id="SM00382">
    <property type="entry name" value="AAA"/>
    <property type="match status" value="2"/>
</dbReference>
<feature type="transmembrane region" description="Helical" evidence="7">
    <location>
        <begin position="1051"/>
        <end position="1072"/>
    </location>
</feature>
<dbReference type="InterPro" id="IPR017871">
    <property type="entry name" value="ABC_transporter-like_CS"/>
</dbReference>
<evidence type="ECO:0000256" key="2">
    <source>
        <dbReference type="ARBA" id="ARBA00022692"/>
    </source>
</evidence>
<protein>
    <submittedName>
        <fullName evidence="9">ATP-binding cassette sub-family A member 1 like protein</fullName>
    </submittedName>
</protein>
<evidence type="ECO:0000313" key="10">
    <source>
        <dbReference type="Proteomes" id="UP000807504"/>
    </source>
</evidence>
<dbReference type="InterPro" id="IPR013525">
    <property type="entry name" value="ABC2_TM"/>
</dbReference>
<accession>A0A8T0E539</accession>
<evidence type="ECO:0000256" key="6">
    <source>
        <dbReference type="ARBA" id="ARBA00023136"/>
    </source>
</evidence>
<dbReference type="InterPro" id="IPR003593">
    <property type="entry name" value="AAA+_ATPase"/>
</dbReference>
<keyword evidence="6 7" id="KW-0472">Membrane</keyword>
<feature type="domain" description="ABC transporter" evidence="8">
    <location>
        <begin position="473"/>
        <end position="704"/>
    </location>
</feature>
<evidence type="ECO:0000256" key="1">
    <source>
        <dbReference type="ARBA" id="ARBA00004141"/>
    </source>
</evidence>
<dbReference type="Pfam" id="PF00005">
    <property type="entry name" value="ABC_tran"/>
    <property type="match status" value="2"/>
</dbReference>
<dbReference type="GO" id="GO:0016020">
    <property type="term" value="C:membrane"/>
    <property type="evidence" value="ECO:0007669"/>
    <property type="project" value="UniProtKB-SubCell"/>
</dbReference>
<organism evidence="9 10">
    <name type="scientific">Argiope bruennichi</name>
    <name type="common">Wasp spider</name>
    <name type="synonym">Aranea bruennichi</name>
    <dbReference type="NCBI Taxonomy" id="94029"/>
    <lineage>
        <taxon>Eukaryota</taxon>
        <taxon>Metazoa</taxon>
        <taxon>Ecdysozoa</taxon>
        <taxon>Arthropoda</taxon>
        <taxon>Chelicerata</taxon>
        <taxon>Arachnida</taxon>
        <taxon>Araneae</taxon>
        <taxon>Araneomorphae</taxon>
        <taxon>Entelegynae</taxon>
        <taxon>Araneoidea</taxon>
        <taxon>Araneidae</taxon>
        <taxon>Argiope</taxon>
    </lineage>
</organism>
<feature type="transmembrane region" description="Helical" evidence="7">
    <location>
        <begin position="248"/>
        <end position="271"/>
    </location>
</feature>
<dbReference type="EMBL" id="JABXBU010002230">
    <property type="protein sequence ID" value="KAF8766507.1"/>
    <property type="molecule type" value="Genomic_DNA"/>
</dbReference>
<evidence type="ECO:0000313" key="9">
    <source>
        <dbReference type="EMBL" id="KAF8766507.1"/>
    </source>
</evidence>
<keyword evidence="5 7" id="KW-1133">Transmembrane helix</keyword>
<feature type="transmembrane region" description="Helical" evidence="7">
    <location>
        <begin position="349"/>
        <end position="373"/>
    </location>
</feature>
<dbReference type="GO" id="GO:0016887">
    <property type="term" value="F:ATP hydrolysis activity"/>
    <property type="evidence" value="ECO:0007669"/>
    <property type="project" value="InterPro"/>
</dbReference>
<reference evidence="9" key="1">
    <citation type="journal article" date="2020" name="bioRxiv">
        <title>Chromosome-level reference genome of the European wasp spider Argiope bruennichi: a resource for studies on range expansion and evolutionary adaptation.</title>
        <authorList>
            <person name="Sheffer M.M."/>
            <person name="Hoppe A."/>
            <person name="Krehenwinkel H."/>
            <person name="Uhl G."/>
            <person name="Kuss A.W."/>
            <person name="Jensen L."/>
            <person name="Jensen C."/>
            <person name="Gillespie R.G."/>
            <person name="Hoff K.J."/>
            <person name="Prost S."/>
        </authorList>
    </citation>
    <scope>NUCLEOTIDE SEQUENCE</scope>
</reference>
<keyword evidence="10" id="KW-1185">Reference proteome</keyword>
<name>A0A8T0E539_ARGBR</name>
<dbReference type="PANTHER" id="PTHR19229:SF250">
    <property type="entry name" value="ABC TRANSPORTER DOMAIN-CONTAINING PROTEIN-RELATED"/>
    <property type="match status" value="1"/>
</dbReference>
<evidence type="ECO:0000256" key="7">
    <source>
        <dbReference type="SAM" id="Phobius"/>
    </source>
</evidence>
<dbReference type="SUPFAM" id="SSF52540">
    <property type="entry name" value="P-loop containing nucleoside triphosphate hydrolases"/>
    <property type="match status" value="2"/>
</dbReference>
<evidence type="ECO:0000259" key="8">
    <source>
        <dbReference type="PROSITE" id="PS50893"/>
    </source>
</evidence>
<dbReference type="InterPro" id="IPR003439">
    <property type="entry name" value="ABC_transporter-like_ATP-bd"/>
</dbReference>
<feature type="transmembrane region" description="Helical" evidence="7">
    <location>
        <begin position="394"/>
        <end position="417"/>
    </location>
</feature>
<feature type="transmembrane region" description="Helical" evidence="7">
    <location>
        <begin position="1122"/>
        <end position="1148"/>
    </location>
</feature>
<dbReference type="Proteomes" id="UP000807504">
    <property type="component" value="Unassembled WGS sequence"/>
</dbReference>
<keyword evidence="4 9" id="KW-0067">ATP-binding</keyword>
<dbReference type="CDD" id="cd03263">
    <property type="entry name" value="ABC_subfamily_A"/>
    <property type="match status" value="1"/>
</dbReference>
<dbReference type="InterPro" id="IPR027417">
    <property type="entry name" value="P-loop_NTPase"/>
</dbReference>
<keyword evidence="2 7" id="KW-0812">Transmembrane</keyword>
<feature type="transmembrane region" description="Helical" evidence="7">
    <location>
        <begin position="286"/>
        <end position="307"/>
    </location>
</feature>
<dbReference type="GO" id="GO:0140359">
    <property type="term" value="F:ABC-type transporter activity"/>
    <property type="evidence" value="ECO:0007669"/>
    <property type="project" value="InterPro"/>
</dbReference>
<dbReference type="Pfam" id="PF12698">
    <property type="entry name" value="ABC2_membrane_3"/>
    <property type="match status" value="2"/>
</dbReference>
<feature type="transmembrane region" description="Helical" evidence="7">
    <location>
        <begin position="314"/>
        <end position="337"/>
    </location>
</feature>